<keyword evidence="2" id="KW-0812">Transmembrane</keyword>
<dbReference type="EMBL" id="HBIB01028668">
    <property type="protein sequence ID" value="CAE0256433.1"/>
    <property type="molecule type" value="Transcribed_RNA"/>
</dbReference>
<evidence type="ECO:0000313" key="3">
    <source>
        <dbReference type="EMBL" id="CAE0256433.1"/>
    </source>
</evidence>
<name>A0A7S3DHH3_9EUKA</name>
<evidence type="ECO:0000256" key="2">
    <source>
        <dbReference type="SAM" id="Phobius"/>
    </source>
</evidence>
<feature type="region of interest" description="Disordered" evidence="1">
    <location>
        <begin position="84"/>
        <end position="107"/>
    </location>
</feature>
<organism evidence="3">
    <name type="scientific">Palpitomonas bilix</name>
    <dbReference type="NCBI Taxonomy" id="652834"/>
    <lineage>
        <taxon>Eukaryota</taxon>
        <taxon>Eukaryota incertae sedis</taxon>
    </lineage>
</organism>
<keyword evidence="2" id="KW-0472">Membrane</keyword>
<accession>A0A7S3DHH3</accession>
<protein>
    <submittedName>
        <fullName evidence="3">Uncharacterized protein</fullName>
    </submittedName>
</protein>
<evidence type="ECO:0000256" key="1">
    <source>
        <dbReference type="SAM" id="MobiDB-lite"/>
    </source>
</evidence>
<feature type="transmembrane region" description="Helical" evidence="2">
    <location>
        <begin position="6"/>
        <end position="28"/>
    </location>
</feature>
<sequence length="107" mass="11934">MLQLDIFGVISLFSHLSIFFFLSLFALARTFFFTTLLYSSSSLLFSFLPLSPLLPFHAEMGGYDRHPTLFRKVGVQIGMNSSPAQLQLQSHSTSTLTLTSRPAKSGR</sequence>
<feature type="transmembrane region" description="Helical" evidence="2">
    <location>
        <begin position="35"/>
        <end position="54"/>
    </location>
</feature>
<proteinExistence type="predicted"/>
<dbReference type="AlphaFoldDB" id="A0A7S3DHH3"/>
<keyword evidence="2" id="KW-1133">Transmembrane helix</keyword>
<reference evidence="3" key="1">
    <citation type="submission" date="2021-01" db="EMBL/GenBank/DDBJ databases">
        <authorList>
            <person name="Corre E."/>
            <person name="Pelletier E."/>
            <person name="Niang G."/>
            <person name="Scheremetjew M."/>
            <person name="Finn R."/>
            <person name="Kale V."/>
            <person name="Holt S."/>
            <person name="Cochrane G."/>
            <person name="Meng A."/>
            <person name="Brown T."/>
            <person name="Cohen L."/>
        </authorList>
    </citation>
    <scope>NUCLEOTIDE SEQUENCE</scope>
    <source>
        <strain evidence="3">NIES-2562</strain>
    </source>
</reference>
<feature type="compositionally biased region" description="Low complexity" evidence="1">
    <location>
        <begin position="85"/>
        <end position="100"/>
    </location>
</feature>
<gene>
    <name evidence="3" type="ORF">PBIL07802_LOCUS18688</name>
</gene>